<feature type="domain" description="PAC" evidence="9">
    <location>
        <begin position="319"/>
        <end position="372"/>
    </location>
</feature>
<dbReference type="SUPFAM" id="SSF55785">
    <property type="entry name" value="PYP-like sensor domain (PAS domain)"/>
    <property type="match status" value="1"/>
</dbReference>
<comment type="caution">
    <text evidence="10">The sequence shown here is derived from an EMBL/GenBank/DDBJ whole genome shotgun (WGS) entry which is preliminary data.</text>
</comment>
<evidence type="ECO:0000259" key="8">
    <source>
        <dbReference type="PROSITE" id="PS50112"/>
    </source>
</evidence>
<dbReference type="EC" id="2.7.13.3" evidence="2"/>
<dbReference type="Gene3D" id="3.40.50.2300">
    <property type="match status" value="1"/>
</dbReference>
<dbReference type="NCBIfam" id="TIGR00229">
    <property type="entry name" value="sensory_box"/>
    <property type="match status" value="1"/>
</dbReference>
<evidence type="ECO:0000259" key="7">
    <source>
        <dbReference type="PROSITE" id="PS50110"/>
    </source>
</evidence>
<dbReference type="Proteomes" id="UP000886476">
    <property type="component" value="Unassembled WGS sequence"/>
</dbReference>
<dbReference type="Pfam" id="PF02518">
    <property type="entry name" value="HATPase_c"/>
    <property type="match status" value="1"/>
</dbReference>
<dbReference type="PANTHER" id="PTHR43065">
    <property type="entry name" value="SENSOR HISTIDINE KINASE"/>
    <property type="match status" value="1"/>
</dbReference>
<dbReference type="Gene3D" id="3.30.565.10">
    <property type="entry name" value="Histidine kinase-like ATPase, C-terminal domain"/>
    <property type="match status" value="1"/>
</dbReference>
<dbReference type="Pfam" id="PF00072">
    <property type="entry name" value="Response_reg"/>
    <property type="match status" value="1"/>
</dbReference>
<dbReference type="SMART" id="SM00387">
    <property type="entry name" value="HATPase_c"/>
    <property type="match status" value="1"/>
</dbReference>
<keyword evidence="3 4" id="KW-0597">Phosphoprotein</keyword>
<dbReference type="InterPro" id="IPR007891">
    <property type="entry name" value="CHASE3"/>
</dbReference>
<keyword evidence="5" id="KW-0812">Transmembrane</keyword>
<comment type="catalytic activity">
    <reaction evidence="1">
        <text>ATP + protein L-histidine = ADP + protein N-phospho-L-histidine.</text>
        <dbReference type="EC" id="2.7.13.3"/>
    </reaction>
</comment>
<feature type="domain" description="Response regulatory" evidence="7">
    <location>
        <begin position="627"/>
        <end position="743"/>
    </location>
</feature>
<dbReference type="InterPro" id="IPR004358">
    <property type="entry name" value="Sig_transdc_His_kin-like_C"/>
</dbReference>
<evidence type="ECO:0000259" key="6">
    <source>
        <dbReference type="PROSITE" id="PS50109"/>
    </source>
</evidence>
<proteinExistence type="predicted"/>
<evidence type="ECO:0000256" key="2">
    <source>
        <dbReference type="ARBA" id="ARBA00012438"/>
    </source>
</evidence>
<dbReference type="InterPro" id="IPR011006">
    <property type="entry name" value="CheY-like_superfamily"/>
</dbReference>
<organism evidence="10 11">
    <name type="scientific">Bradyrhizobium aeschynomenes</name>
    <dbReference type="NCBI Taxonomy" id="2734909"/>
    <lineage>
        <taxon>Bacteria</taxon>
        <taxon>Pseudomonadati</taxon>
        <taxon>Pseudomonadota</taxon>
        <taxon>Alphaproteobacteria</taxon>
        <taxon>Hyphomicrobiales</taxon>
        <taxon>Nitrobacteraceae</taxon>
        <taxon>Bradyrhizobium</taxon>
    </lineage>
</organism>
<feature type="modified residue" description="4-aspartylphosphate" evidence="4">
    <location>
        <position position="677"/>
    </location>
</feature>
<dbReference type="SMART" id="SM00448">
    <property type="entry name" value="REC"/>
    <property type="match status" value="1"/>
</dbReference>
<evidence type="ECO:0000256" key="3">
    <source>
        <dbReference type="ARBA" id="ARBA00022553"/>
    </source>
</evidence>
<dbReference type="InterPro" id="IPR000014">
    <property type="entry name" value="PAS"/>
</dbReference>
<keyword evidence="5" id="KW-1133">Transmembrane helix</keyword>
<dbReference type="InterPro" id="IPR003661">
    <property type="entry name" value="HisK_dim/P_dom"/>
</dbReference>
<dbReference type="CDD" id="cd00130">
    <property type="entry name" value="PAS"/>
    <property type="match status" value="1"/>
</dbReference>
<reference evidence="10" key="1">
    <citation type="submission" date="2020-05" db="EMBL/GenBank/DDBJ databases">
        <title>Nod-independent and nitrogen-fixing Bradyrhizobium aeschynomene sp. nov. isolated from nodules of Aeschynomene indica.</title>
        <authorList>
            <person name="Zhang Z."/>
        </authorList>
    </citation>
    <scope>NUCLEOTIDE SEQUENCE</scope>
    <source>
        <strain evidence="10">83012</strain>
    </source>
</reference>
<dbReference type="SUPFAM" id="SSF55874">
    <property type="entry name" value="ATPase domain of HSP90 chaperone/DNA topoisomerase II/histidine kinase"/>
    <property type="match status" value="1"/>
</dbReference>
<feature type="transmembrane region" description="Helical" evidence="5">
    <location>
        <begin position="176"/>
        <end position="196"/>
    </location>
</feature>
<gene>
    <name evidence="10" type="ORF">HL667_05340</name>
</gene>
<dbReference type="Pfam" id="PF08448">
    <property type="entry name" value="PAS_4"/>
    <property type="match status" value="1"/>
</dbReference>
<dbReference type="InterPro" id="IPR000700">
    <property type="entry name" value="PAS-assoc_C"/>
</dbReference>
<feature type="domain" description="PAS" evidence="8">
    <location>
        <begin position="241"/>
        <end position="316"/>
    </location>
</feature>
<dbReference type="PROSITE" id="PS50110">
    <property type="entry name" value="RESPONSE_REGULATORY"/>
    <property type="match status" value="1"/>
</dbReference>
<evidence type="ECO:0000313" key="10">
    <source>
        <dbReference type="EMBL" id="NPU64415.1"/>
    </source>
</evidence>
<dbReference type="InterPro" id="IPR035965">
    <property type="entry name" value="PAS-like_dom_sf"/>
</dbReference>
<dbReference type="SMART" id="SM00388">
    <property type="entry name" value="HisKA"/>
    <property type="match status" value="1"/>
</dbReference>
<dbReference type="CDD" id="cd19410">
    <property type="entry name" value="HK9-like_sensor"/>
    <property type="match status" value="1"/>
</dbReference>
<evidence type="ECO:0000256" key="1">
    <source>
        <dbReference type="ARBA" id="ARBA00000085"/>
    </source>
</evidence>
<keyword evidence="11" id="KW-1185">Reference proteome</keyword>
<dbReference type="EMBL" id="JABFDN010000001">
    <property type="protein sequence ID" value="NPU64415.1"/>
    <property type="molecule type" value="Genomic_DNA"/>
</dbReference>
<dbReference type="Gene3D" id="1.10.287.130">
    <property type="match status" value="1"/>
</dbReference>
<dbReference type="CDD" id="cd00082">
    <property type="entry name" value="HisKA"/>
    <property type="match status" value="1"/>
</dbReference>
<dbReference type="SUPFAM" id="SSF47384">
    <property type="entry name" value="Homodimeric domain of signal transducing histidine kinase"/>
    <property type="match status" value="1"/>
</dbReference>
<accession>A0ABX2CAA6</accession>
<dbReference type="PROSITE" id="PS50112">
    <property type="entry name" value="PAS"/>
    <property type="match status" value="1"/>
</dbReference>
<dbReference type="InterPro" id="IPR036097">
    <property type="entry name" value="HisK_dim/P_sf"/>
</dbReference>
<dbReference type="Gene3D" id="3.30.450.20">
    <property type="entry name" value="PAS domain"/>
    <property type="match status" value="1"/>
</dbReference>
<dbReference type="InterPro" id="IPR001789">
    <property type="entry name" value="Sig_transdc_resp-reg_receiver"/>
</dbReference>
<evidence type="ECO:0000259" key="9">
    <source>
        <dbReference type="PROSITE" id="PS50113"/>
    </source>
</evidence>
<dbReference type="PRINTS" id="PR00344">
    <property type="entry name" value="BCTRLSENSOR"/>
</dbReference>
<dbReference type="Pfam" id="PF05227">
    <property type="entry name" value="CHASE3"/>
    <property type="match status" value="1"/>
</dbReference>
<evidence type="ECO:0000256" key="4">
    <source>
        <dbReference type="PROSITE-ProRule" id="PRU00169"/>
    </source>
</evidence>
<evidence type="ECO:0000256" key="5">
    <source>
        <dbReference type="SAM" id="Phobius"/>
    </source>
</evidence>
<evidence type="ECO:0000313" key="11">
    <source>
        <dbReference type="Proteomes" id="UP000886476"/>
    </source>
</evidence>
<dbReference type="SUPFAM" id="SSF52172">
    <property type="entry name" value="CheY-like"/>
    <property type="match status" value="1"/>
</dbReference>
<dbReference type="InterPro" id="IPR013656">
    <property type="entry name" value="PAS_4"/>
</dbReference>
<sequence length="762" mass="82160">MIRRRVAIGLGLGTLLAVGAASTALDLKARRDTALVEHTMEVLEKASELRLLLRQAEAASRGFALSRADRFAAEFQETSGLVPAAWAELRQLVRDNSAQSERLRSIDGVVQRRIELAGELIRLQAANDRNGLQALMANAPGSAAMTTINETLDAFTEQERRLLAERGATSRQTGTWLLAIDLAGVAIVLAIAAYLVRRAYLSDRALRTSLTRSQATATSLEAQALQQRGDLAAAYDELRRSSAILENTFNSMAEGVLVVDPEGTIMLANQAAGHFLGTDVGKTFAEMLAANRFYESDATTLIDDRELPIARALRGLSFDRREVVVKPTDGRPQFRLMVSGRPLRNSADAISGAALVYHDVTEVHEIERLLQQAQKLDAIGKLTGGVAHDFNNMLTIITGSIEMLIDAVHDRPAAAELAVLISRATDRCTELIRHLLAFARKQPLRPRDIDVNATVEDIAKLLRPTLGEQVEIRTILAEGDLIAHVDSAQLANSLVNMAINARDAMPDGGKLLLETMKTVLDEAYAAANPGVAPGAYVMVAVSDTGAGMPTDVKDRAFEPFFTTKDAGKGSGLGLSMVYGFVKQSGGHIKLYSEENRGTTIRLYLPAAHMLQQNEPEHAQVLPRGTETILVVEDDPLVRDFVLAQLEGLGYTTLVASHAAEALTIVAQGQPFDLLFTDVIMPGGISGSQLADTIMATRPGLRVLYTSGYTDNAIIENRQLLPDALLLTKPYRRAELAQMVRRALDGAPAGGASPASPAPLPRA</sequence>
<dbReference type="InterPro" id="IPR036890">
    <property type="entry name" value="HATPase_C_sf"/>
</dbReference>
<dbReference type="PROSITE" id="PS50109">
    <property type="entry name" value="HIS_KIN"/>
    <property type="match status" value="1"/>
</dbReference>
<dbReference type="PROSITE" id="PS50113">
    <property type="entry name" value="PAC"/>
    <property type="match status" value="1"/>
</dbReference>
<feature type="domain" description="Histidine kinase" evidence="6">
    <location>
        <begin position="385"/>
        <end position="608"/>
    </location>
</feature>
<dbReference type="InterPro" id="IPR005467">
    <property type="entry name" value="His_kinase_dom"/>
</dbReference>
<dbReference type="PANTHER" id="PTHR43065:SF49">
    <property type="entry name" value="HISTIDINE KINASE"/>
    <property type="match status" value="1"/>
</dbReference>
<dbReference type="RefSeq" id="WP_172109467.1">
    <property type="nucleotide sequence ID" value="NZ_JABFDM010000012.1"/>
</dbReference>
<keyword evidence="5" id="KW-0472">Membrane</keyword>
<name>A0ABX2CAA6_9BRAD</name>
<protein>
    <recommendedName>
        <fullName evidence="2">histidine kinase</fullName>
        <ecNumber evidence="2">2.7.13.3</ecNumber>
    </recommendedName>
</protein>
<dbReference type="InterPro" id="IPR003594">
    <property type="entry name" value="HATPase_dom"/>
</dbReference>
<dbReference type="Pfam" id="PF00512">
    <property type="entry name" value="HisKA"/>
    <property type="match status" value="1"/>
</dbReference>